<comment type="caution">
    <text evidence="1">The sequence shown here is derived from an EMBL/GenBank/DDBJ whole genome shotgun (WGS) entry which is preliminary data.</text>
</comment>
<dbReference type="InterPro" id="IPR012545">
    <property type="entry name" value="DUF1697"/>
</dbReference>
<dbReference type="SUPFAM" id="SSF160379">
    <property type="entry name" value="SP0830-like"/>
    <property type="match status" value="1"/>
</dbReference>
<proteinExistence type="predicted"/>
<reference evidence="1 2" key="1">
    <citation type="submission" date="2021-03" db="EMBL/GenBank/DDBJ databases">
        <title>Enterococcal diversity collection.</title>
        <authorList>
            <person name="Gilmore M.S."/>
            <person name="Schwartzman J."/>
            <person name="Van Tyne D."/>
            <person name="Martin M."/>
            <person name="Earl A.M."/>
            <person name="Manson A.L."/>
            <person name="Straub T."/>
            <person name="Salamzade R."/>
            <person name="Saavedra J."/>
            <person name="Lebreton F."/>
            <person name="Prichula J."/>
            <person name="Schaufler K."/>
            <person name="Gaca A."/>
            <person name="Sgardioli B."/>
            <person name="Wagenaar J."/>
            <person name="Strong T."/>
        </authorList>
    </citation>
    <scope>NUCLEOTIDE SEQUENCE [LARGE SCALE GENOMIC DNA]</scope>
    <source>
        <strain evidence="1 2">MJM12</strain>
    </source>
</reference>
<organism evidence="1 2">
    <name type="scientific">Candidatus Enterococcus myersii</name>
    <dbReference type="NCBI Taxonomy" id="2815322"/>
    <lineage>
        <taxon>Bacteria</taxon>
        <taxon>Bacillati</taxon>
        <taxon>Bacillota</taxon>
        <taxon>Bacilli</taxon>
        <taxon>Lactobacillales</taxon>
        <taxon>Enterococcaceae</taxon>
        <taxon>Enterococcus</taxon>
    </lineage>
</organism>
<dbReference type="Gene3D" id="3.30.70.1260">
    <property type="entry name" value="bacterial protein sp0830 like"/>
    <property type="match status" value="1"/>
</dbReference>
<dbReference type="Gene3D" id="3.30.70.1280">
    <property type="entry name" value="SP0830-like domains"/>
    <property type="match status" value="1"/>
</dbReference>
<name>A0ABS3H5Q6_9ENTE</name>
<protein>
    <submittedName>
        <fullName evidence="1">DUF1697 domain-containing protein</fullName>
    </submittedName>
</protein>
<dbReference type="Pfam" id="PF08002">
    <property type="entry name" value="DUF1697"/>
    <property type="match status" value="1"/>
</dbReference>
<evidence type="ECO:0000313" key="1">
    <source>
        <dbReference type="EMBL" id="MBO0448759.1"/>
    </source>
</evidence>
<gene>
    <name evidence="1" type="ORF">JZO76_04340</name>
</gene>
<dbReference type="PANTHER" id="PTHR36439:SF1">
    <property type="entry name" value="DUF1697 DOMAIN-CONTAINING PROTEIN"/>
    <property type="match status" value="1"/>
</dbReference>
<keyword evidence="2" id="KW-1185">Reference proteome</keyword>
<dbReference type="Proteomes" id="UP000664256">
    <property type="component" value="Unassembled WGS sequence"/>
</dbReference>
<sequence>MQRYITLLRGINVGGKNKISMPSLKAGFETLNFQDVVTYINSGNIIFSTENNDPKALSDQIKTMIKNHFDLEITVFTILQAELSEILANAPTWWQNTDKKNYDNLVFLIPPVTLAEFYQAVGGLNEDLEQAADYRDAIFWSYVRKDYRKSNWWSKTANKKIKDQITIRTANTVRKIVTL</sequence>
<dbReference type="EMBL" id="JAFLVT010000006">
    <property type="protein sequence ID" value="MBO0448759.1"/>
    <property type="molecule type" value="Genomic_DNA"/>
</dbReference>
<dbReference type="PIRSF" id="PIRSF008502">
    <property type="entry name" value="UCP008502"/>
    <property type="match status" value="1"/>
</dbReference>
<accession>A0ABS3H5Q6</accession>
<dbReference type="PANTHER" id="PTHR36439">
    <property type="entry name" value="BLL4334 PROTEIN"/>
    <property type="match status" value="1"/>
</dbReference>
<evidence type="ECO:0000313" key="2">
    <source>
        <dbReference type="Proteomes" id="UP000664256"/>
    </source>
</evidence>
<dbReference type="RefSeq" id="WP_206902957.1">
    <property type="nucleotide sequence ID" value="NZ_JAFLVT010000006.1"/>
</dbReference>